<dbReference type="Proteomes" id="UP001303046">
    <property type="component" value="Unassembled WGS sequence"/>
</dbReference>
<accession>A0ABR1DJV4</accession>
<dbReference type="InterPro" id="IPR020471">
    <property type="entry name" value="AKR"/>
</dbReference>
<evidence type="ECO:0000313" key="6">
    <source>
        <dbReference type="Proteomes" id="UP001303046"/>
    </source>
</evidence>
<sequence>MVAVTCPFQTVRGGAAKLNTGFYIPLVGLGTYKITGDQVKPAVDAALSCGYRMFDTAKYYVNEPELGTALEELLPKYNLKRSDIFLTTKFFPDSNDPAAAARKLVMESLERLKTDYIDMVLIHYPKASEVDEKDERNPLHRKLTYLELEKLKDEGMIRSVGVSNFESRHIEEIKNYGKMMPCANQVEYHPHFTRDELKEYCEKEGIFFQAFSSLARQQPELIEDPVVVALAKKHNTSVPLVLLSWALSQGVGIVPKSSTPQRIIDNLDVADMRLDDDEIESLHKLNRDQHYIRCYGWRVT</sequence>
<dbReference type="InterPro" id="IPR036812">
    <property type="entry name" value="NAD(P)_OxRdtase_dom_sf"/>
</dbReference>
<comment type="similarity">
    <text evidence="1">Belongs to the aldo/keto reductase family.</text>
</comment>
<proteinExistence type="inferred from homology"/>
<keyword evidence="2" id="KW-0521">NADP</keyword>
<dbReference type="PANTHER" id="PTHR43827:SF3">
    <property type="entry name" value="NADP-DEPENDENT OXIDOREDUCTASE DOMAIN-CONTAINING PROTEIN"/>
    <property type="match status" value="1"/>
</dbReference>
<dbReference type="PIRSF" id="PIRSF000097">
    <property type="entry name" value="AKR"/>
    <property type="match status" value="1"/>
</dbReference>
<keyword evidence="3" id="KW-0560">Oxidoreductase</keyword>
<name>A0ABR1DJV4_NECAM</name>
<evidence type="ECO:0000256" key="1">
    <source>
        <dbReference type="ARBA" id="ARBA00007905"/>
    </source>
</evidence>
<dbReference type="PROSITE" id="PS00062">
    <property type="entry name" value="ALDOKETO_REDUCTASE_2"/>
    <property type="match status" value="1"/>
</dbReference>
<evidence type="ECO:0000259" key="4">
    <source>
        <dbReference type="Pfam" id="PF00248"/>
    </source>
</evidence>
<keyword evidence="6" id="KW-1185">Reference proteome</keyword>
<feature type="domain" description="NADP-dependent oxidoreductase" evidence="4">
    <location>
        <begin position="28"/>
        <end position="286"/>
    </location>
</feature>
<dbReference type="Pfam" id="PF00248">
    <property type="entry name" value="Aldo_ket_red"/>
    <property type="match status" value="1"/>
</dbReference>
<comment type="caution">
    <text evidence="5">The sequence shown here is derived from an EMBL/GenBank/DDBJ whole genome shotgun (WGS) entry which is preliminary data.</text>
</comment>
<dbReference type="InterPro" id="IPR018170">
    <property type="entry name" value="Aldo/ket_reductase_CS"/>
</dbReference>
<dbReference type="EMBL" id="JAVFWL010000004">
    <property type="protein sequence ID" value="KAK6750748.1"/>
    <property type="molecule type" value="Genomic_DNA"/>
</dbReference>
<reference evidence="5 6" key="1">
    <citation type="submission" date="2023-08" db="EMBL/GenBank/DDBJ databases">
        <title>A Necator americanus chromosomal reference genome.</title>
        <authorList>
            <person name="Ilik V."/>
            <person name="Petrzelkova K.J."/>
            <person name="Pardy F."/>
            <person name="Fuh T."/>
            <person name="Niatou-Singa F.S."/>
            <person name="Gouil Q."/>
            <person name="Baker L."/>
            <person name="Ritchie M.E."/>
            <person name="Jex A.R."/>
            <person name="Gazzola D."/>
            <person name="Li H."/>
            <person name="Toshio Fujiwara R."/>
            <person name="Zhan B."/>
            <person name="Aroian R.V."/>
            <person name="Pafco B."/>
            <person name="Schwarz E.M."/>
        </authorList>
    </citation>
    <scope>NUCLEOTIDE SEQUENCE [LARGE SCALE GENOMIC DNA]</scope>
    <source>
        <strain evidence="5 6">Aroian</strain>
        <tissue evidence="5">Whole animal</tissue>
    </source>
</reference>
<dbReference type="Gene3D" id="3.20.20.100">
    <property type="entry name" value="NADP-dependent oxidoreductase domain"/>
    <property type="match status" value="1"/>
</dbReference>
<protein>
    <recommendedName>
        <fullName evidence="4">NADP-dependent oxidoreductase domain-containing protein</fullName>
    </recommendedName>
</protein>
<dbReference type="InterPro" id="IPR023210">
    <property type="entry name" value="NADP_OxRdtase_dom"/>
</dbReference>
<evidence type="ECO:0000313" key="5">
    <source>
        <dbReference type="EMBL" id="KAK6750748.1"/>
    </source>
</evidence>
<gene>
    <name evidence="5" type="primary">Necator_chrIV.g15908</name>
    <name evidence="5" type="ORF">RB195_002613</name>
</gene>
<evidence type="ECO:0000256" key="2">
    <source>
        <dbReference type="ARBA" id="ARBA00022857"/>
    </source>
</evidence>
<evidence type="ECO:0000256" key="3">
    <source>
        <dbReference type="ARBA" id="ARBA00023002"/>
    </source>
</evidence>
<organism evidence="5 6">
    <name type="scientific">Necator americanus</name>
    <name type="common">Human hookworm</name>
    <dbReference type="NCBI Taxonomy" id="51031"/>
    <lineage>
        <taxon>Eukaryota</taxon>
        <taxon>Metazoa</taxon>
        <taxon>Ecdysozoa</taxon>
        <taxon>Nematoda</taxon>
        <taxon>Chromadorea</taxon>
        <taxon>Rhabditida</taxon>
        <taxon>Rhabditina</taxon>
        <taxon>Rhabditomorpha</taxon>
        <taxon>Strongyloidea</taxon>
        <taxon>Ancylostomatidae</taxon>
        <taxon>Bunostominae</taxon>
        <taxon>Necator</taxon>
    </lineage>
</organism>
<dbReference type="PANTHER" id="PTHR43827">
    <property type="entry name" value="2,5-DIKETO-D-GLUCONIC ACID REDUCTASE"/>
    <property type="match status" value="1"/>
</dbReference>
<dbReference type="PRINTS" id="PR00069">
    <property type="entry name" value="ALDKETRDTASE"/>
</dbReference>
<dbReference type="SUPFAM" id="SSF51430">
    <property type="entry name" value="NAD(P)-linked oxidoreductase"/>
    <property type="match status" value="1"/>
</dbReference>